<reference evidence="7" key="1">
    <citation type="submission" date="2023-07" db="EMBL/GenBank/DDBJ databases">
        <title>Conexibacter stalactiti sp. nov., isolated from stalactites in a lava cave and emended description of the genus Conexibacter.</title>
        <authorList>
            <person name="Lee S.D."/>
        </authorList>
    </citation>
    <scope>NUCLEOTIDE SEQUENCE [LARGE SCALE GENOMIC DNA]</scope>
    <source>
        <strain evidence="7">KCTC 39840</strain>
    </source>
</reference>
<evidence type="ECO:0000256" key="2">
    <source>
        <dbReference type="ARBA" id="ARBA00023125"/>
    </source>
</evidence>
<evidence type="ECO:0000256" key="4">
    <source>
        <dbReference type="PROSITE-ProRule" id="PRU00335"/>
    </source>
</evidence>
<name>A0ABU4HWW0_9ACTN</name>
<evidence type="ECO:0000256" key="1">
    <source>
        <dbReference type="ARBA" id="ARBA00023015"/>
    </source>
</evidence>
<dbReference type="PROSITE" id="PS50977">
    <property type="entry name" value="HTH_TETR_2"/>
    <property type="match status" value="1"/>
</dbReference>
<keyword evidence="2 4" id="KW-0238">DNA-binding</keyword>
<evidence type="ECO:0000259" key="5">
    <source>
        <dbReference type="PROSITE" id="PS50977"/>
    </source>
</evidence>
<dbReference type="Gene3D" id="1.10.10.60">
    <property type="entry name" value="Homeodomain-like"/>
    <property type="match status" value="1"/>
</dbReference>
<dbReference type="PANTHER" id="PTHR30055">
    <property type="entry name" value="HTH-TYPE TRANSCRIPTIONAL REGULATOR RUTR"/>
    <property type="match status" value="1"/>
</dbReference>
<dbReference type="Gene3D" id="1.10.357.10">
    <property type="entry name" value="Tetracycline Repressor, domain 2"/>
    <property type="match status" value="1"/>
</dbReference>
<dbReference type="EMBL" id="JAWSTH010000059">
    <property type="protein sequence ID" value="MDW5596554.1"/>
    <property type="molecule type" value="Genomic_DNA"/>
</dbReference>
<dbReference type="InterPro" id="IPR050109">
    <property type="entry name" value="HTH-type_TetR-like_transc_reg"/>
</dbReference>
<evidence type="ECO:0000313" key="6">
    <source>
        <dbReference type="EMBL" id="MDW5596554.1"/>
    </source>
</evidence>
<dbReference type="Pfam" id="PF00440">
    <property type="entry name" value="TetR_N"/>
    <property type="match status" value="1"/>
</dbReference>
<dbReference type="InterPro" id="IPR001647">
    <property type="entry name" value="HTH_TetR"/>
</dbReference>
<reference evidence="6 7" key="2">
    <citation type="submission" date="2023-10" db="EMBL/GenBank/DDBJ databases">
        <authorList>
            <person name="Han X.F."/>
        </authorList>
    </citation>
    <scope>NUCLEOTIDE SEQUENCE [LARGE SCALE GENOMIC DNA]</scope>
    <source>
        <strain evidence="6 7">KCTC 39840</strain>
    </source>
</reference>
<feature type="DNA-binding region" description="H-T-H motif" evidence="4">
    <location>
        <begin position="26"/>
        <end position="45"/>
    </location>
</feature>
<evidence type="ECO:0000313" key="7">
    <source>
        <dbReference type="Proteomes" id="UP001284601"/>
    </source>
</evidence>
<accession>A0ABU4HWW0</accession>
<dbReference type="SUPFAM" id="SSF48498">
    <property type="entry name" value="Tetracyclin repressor-like, C-terminal domain"/>
    <property type="match status" value="1"/>
</dbReference>
<dbReference type="InterPro" id="IPR036271">
    <property type="entry name" value="Tet_transcr_reg_TetR-rel_C_sf"/>
</dbReference>
<comment type="caution">
    <text evidence="6">The sequence shown here is derived from an EMBL/GenBank/DDBJ whole genome shotgun (WGS) entry which is preliminary data.</text>
</comment>
<organism evidence="6 7">
    <name type="scientific">Conexibacter stalactiti</name>
    <dbReference type="NCBI Taxonomy" id="1940611"/>
    <lineage>
        <taxon>Bacteria</taxon>
        <taxon>Bacillati</taxon>
        <taxon>Actinomycetota</taxon>
        <taxon>Thermoleophilia</taxon>
        <taxon>Solirubrobacterales</taxon>
        <taxon>Conexibacteraceae</taxon>
        <taxon>Conexibacter</taxon>
    </lineage>
</organism>
<gene>
    <name evidence="6" type="ORF">R7226_19560</name>
</gene>
<keyword evidence="3" id="KW-0804">Transcription</keyword>
<dbReference type="SUPFAM" id="SSF46689">
    <property type="entry name" value="Homeodomain-like"/>
    <property type="match status" value="1"/>
</dbReference>
<feature type="domain" description="HTH tetR-type" evidence="5">
    <location>
        <begin position="3"/>
        <end position="63"/>
    </location>
</feature>
<keyword evidence="1" id="KW-0805">Transcription regulation</keyword>
<keyword evidence="7" id="KW-1185">Reference proteome</keyword>
<evidence type="ECO:0000256" key="3">
    <source>
        <dbReference type="ARBA" id="ARBA00023163"/>
    </source>
</evidence>
<protein>
    <submittedName>
        <fullName evidence="6">TetR family transcriptional regulator</fullName>
    </submittedName>
</protein>
<dbReference type="InterPro" id="IPR009057">
    <property type="entry name" value="Homeodomain-like_sf"/>
</dbReference>
<dbReference type="PANTHER" id="PTHR30055:SF238">
    <property type="entry name" value="MYCOFACTOCIN BIOSYNTHESIS TRANSCRIPTIONAL REGULATOR MFTR-RELATED"/>
    <property type="match status" value="1"/>
</dbReference>
<dbReference type="Proteomes" id="UP001284601">
    <property type="component" value="Unassembled WGS sequence"/>
</dbReference>
<dbReference type="RefSeq" id="WP_318598992.1">
    <property type="nucleotide sequence ID" value="NZ_JAWSTH010000059.1"/>
</dbReference>
<sequence length="203" mass="21646">MSNTVDESLRAAGRRAFARHGYGGATIERIAREAGLSRVTLHRRGIDRDAVLAALAEDAADAYRRALWPALTGAGSGRERLEQALRAICATADRELDVLVALRARRDAIFHEIGGADGARTDAGAGGLGTREIFFEPLSRLLRDGAADGSLRAHDDPDEVAVVLFNQVGGTYIHLRGEHGWSHERCRDALVGLAISGIASPSS</sequence>
<proteinExistence type="predicted"/>